<dbReference type="EMBL" id="AKWZ02000010">
    <property type="protein sequence ID" value="EPG74593.1"/>
    <property type="molecule type" value="Genomic_DNA"/>
</dbReference>
<dbReference type="InterPro" id="IPR052509">
    <property type="entry name" value="Metal_resp_DNA-bind_regulator"/>
</dbReference>
<dbReference type="OrthoDB" id="9783723at2"/>
<dbReference type="InterPro" id="IPR036390">
    <property type="entry name" value="WH_DNA-bd_sf"/>
</dbReference>
<dbReference type="SUPFAM" id="SSF46785">
    <property type="entry name" value="Winged helix' DNA-binding domain"/>
    <property type="match status" value="1"/>
</dbReference>
<sequence>MSTIDLIILGILIKRPMNAYEIVHYVENDQVDRMIKISTPAIYKSCKRLFQAGYLTGKTEKEGENPEKVIYSINAAGKKYFYELIRNFSSKIQPFYIDFNAVILNLDRLDREEGLATLLTLKKQIFGWKEWILEHEKDMKTAPFPVKTIIKQYRMTFSALSDWIEQTIREFKKE</sequence>
<dbReference type="Proteomes" id="UP000014540">
    <property type="component" value="Unassembled WGS sequence"/>
</dbReference>
<protein>
    <submittedName>
        <fullName evidence="2">Transcriptional regulator, PadR family</fullName>
    </submittedName>
</protein>
<proteinExistence type="predicted"/>
<gene>
    <name evidence="2" type="ORF">LEP1GSC058_3046</name>
</gene>
<dbReference type="PANTHER" id="PTHR33169">
    <property type="entry name" value="PADR-FAMILY TRANSCRIPTIONAL REGULATOR"/>
    <property type="match status" value="1"/>
</dbReference>
<dbReference type="PANTHER" id="PTHR33169:SF14">
    <property type="entry name" value="TRANSCRIPTIONAL REGULATOR RV3488"/>
    <property type="match status" value="1"/>
</dbReference>
<reference evidence="2" key="1">
    <citation type="submission" date="2013-04" db="EMBL/GenBank/DDBJ databases">
        <authorList>
            <person name="Harkins D.M."/>
            <person name="Durkin A.S."/>
            <person name="Selengut J.D."/>
            <person name="Sanka R."/>
            <person name="DePew J."/>
            <person name="Purushe J."/>
            <person name="Ahmed A."/>
            <person name="van der Linden H."/>
            <person name="Goris M.G.A."/>
            <person name="Hartskeerl R.A."/>
            <person name="Vinetz J.M."/>
            <person name="Sutton G.G."/>
            <person name="Nelson W.C."/>
            <person name="Fouts D.E."/>
        </authorList>
    </citation>
    <scope>NUCLEOTIDE SEQUENCE [LARGE SCALE GENOMIC DNA]</scope>
    <source>
        <strain evidence="2">BUT 6</strain>
    </source>
</reference>
<keyword evidence="3" id="KW-1185">Reference proteome</keyword>
<dbReference type="RefSeq" id="WP_016551042.1">
    <property type="nucleotide sequence ID" value="NZ_AKWZ02000010.1"/>
</dbReference>
<dbReference type="InterPro" id="IPR036388">
    <property type="entry name" value="WH-like_DNA-bd_sf"/>
</dbReference>
<evidence type="ECO:0000313" key="2">
    <source>
        <dbReference type="EMBL" id="EPG74593.1"/>
    </source>
</evidence>
<dbReference type="Gene3D" id="1.10.10.10">
    <property type="entry name" value="Winged helix-like DNA-binding domain superfamily/Winged helix DNA-binding domain"/>
    <property type="match status" value="1"/>
</dbReference>
<evidence type="ECO:0000313" key="3">
    <source>
        <dbReference type="Proteomes" id="UP000014540"/>
    </source>
</evidence>
<feature type="domain" description="Transcription regulator PadR N-terminal" evidence="1">
    <location>
        <begin position="8"/>
        <end position="81"/>
    </location>
</feature>
<dbReference type="AlphaFoldDB" id="S3UZG5"/>
<comment type="caution">
    <text evidence="2">The sequence shown here is derived from an EMBL/GenBank/DDBJ whole genome shotgun (WGS) entry which is preliminary data.</text>
</comment>
<organism evidence="2 3">
    <name type="scientific">Leptospira fainei serovar Hurstbridge str. BUT 6</name>
    <dbReference type="NCBI Taxonomy" id="1193011"/>
    <lineage>
        <taxon>Bacteria</taxon>
        <taxon>Pseudomonadati</taxon>
        <taxon>Spirochaetota</taxon>
        <taxon>Spirochaetia</taxon>
        <taxon>Leptospirales</taxon>
        <taxon>Leptospiraceae</taxon>
        <taxon>Leptospira</taxon>
    </lineage>
</organism>
<name>S3UZG5_9LEPT</name>
<accession>S3UZG5</accession>
<evidence type="ECO:0000259" key="1">
    <source>
        <dbReference type="Pfam" id="PF03551"/>
    </source>
</evidence>
<dbReference type="Pfam" id="PF03551">
    <property type="entry name" value="PadR"/>
    <property type="match status" value="1"/>
</dbReference>
<dbReference type="STRING" id="1193011.LEP1GSC058_3046"/>
<dbReference type="InterPro" id="IPR005149">
    <property type="entry name" value="Tscrpt_reg_PadR_N"/>
</dbReference>